<dbReference type="InterPro" id="IPR048300">
    <property type="entry name" value="TACO1_YebC-like_2nd/3rd_dom"/>
</dbReference>
<dbReference type="InterPro" id="IPR029072">
    <property type="entry name" value="YebC-like"/>
</dbReference>
<dbReference type="GO" id="GO:0006355">
    <property type="term" value="P:regulation of DNA-templated transcription"/>
    <property type="evidence" value="ECO:0007669"/>
    <property type="project" value="UniProtKB-UniRule"/>
</dbReference>
<evidence type="ECO:0000313" key="9">
    <source>
        <dbReference type="EMBL" id="SFN87837.1"/>
    </source>
</evidence>
<sequence length="253" mass="27045">MSGHSKWATTKHKKAITDSRRAKAFAKLIKNIEVAAKMGGADLSGNPTLVDAIQKAKKTSVPNDNIDRAVKRGAGLSGESVSYTTIMYEGYAQHGVALLIECLTDNKNRAAADVRTIMSRNGGTMGDPGSVAYNFARKGIIVVPASGTTEDDVLTAVLDAGAEEVVNEGETFEILTEPSDLVATRTALQEAGIDYDSADAAFVPNLKVEVDAETARKIFKLIDALEDSDDVQNIYSNYDLSPEAQAELQTEDD</sequence>
<dbReference type="NCBIfam" id="NF001030">
    <property type="entry name" value="PRK00110.1"/>
    <property type="match status" value="1"/>
</dbReference>
<reference evidence="10" key="1">
    <citation type="submission" date="2016-10" db="EMBL/GenBank/DDBJ databases">
        <authorList>
            <person name="Varghese N."/>
            <person name="Submissions S."/>
        </authorList>
    </citation>
    <scope>NUCLEOTIDE SEQUENCE [LARGE SCALE GENOMIC DNA]</scope>
    <source>
        <strain evidence="10">CGMCC 1.11101</strain>
    </source>
</reference>
<dbReference type="NCBIfam" id="TIGR01033">
    <property type="entry name" value="YebC/PmpR family DNA-binding transcriptional regulator"/>
    <property type="match status" value="1"/>
</dbReference>
<dbReference type="STRING" id="995034.SAMN05216219_2404"/>
<keyword evidence="4 6" id="KW-0238">DNA-binding</keyword>
<dbReference type="GO" id="GO:0003677">
    <property type="term" value="F:DNA binding"/>
    <property type="evidence" value="ECO:0007669"/>
    <property type="project" value="UniProtKB-UniRule"/>
</dbReference>
<evidence type="ECO:0000256" key="3">
    <source>
        <dbReference type="ARBA" id="ARBA00023015"/>
    </source>
</evidence>
<dbReference type="Proteomes" id="UP000198867">
    <property type="component" value="Unassembled WGS sequence"/>
</dbReference>
<keyword evidence="2 6" id="KW-0963">Cytoplasm</keyword>
<dbReference type="PANTHER" id="PTHR12532:SF6">
    <property type="entry name" value="TRANSCRIPTIONAL REGULATORY PROTEIN YEBC-RELATED"/>
    <property type="match status" value="1"/>
</dbReference>
<evidence type="ECO:0000256" key="2">
    <source>
        <dbReference type="ARBA" id="ARBA00022490"/>
    </source>
</evidence>
<evidence type="ECO:0000256" key="6">
    <source>
        <dbReference type="HAMAP-Rule" id="MF_00693"/>
    </source>
</evidence>
<keyword evidence="5 6" id="KW-0804">Transcription</keyword>
<protein>
    <recommendedName>
        <fullName evidence="6">Probable transcriptional regulatory protein SAMN05216219_2404</fullName>
    </recommendedName>
</protein>
<dbReference type="InterPro" id="IPR049083">
    <property type="entry name" value="TACO1_YebC_N"/>
</dbReference>
<organism evidence="9 10">
    <name type="scientific">Mycetocola miduiensis</name>
    <dbReference type="NCBI Taxonomy" id="995034"/>
    <lineage>
        <taxon>Bacteria</taxon>
        <taxon>Bacillati</taxon>
        <taxon>Actinomycetota</taxon>
        <taxon>Actinomycetes</taxon>
        <taxon>Micrococcales</taxon>
        <taxon>Microbacteriaceae</taxon>
        <taxon>Mycetocola</taxon>
    </lineage>
</organism>
<dbReference type="InterPro" id="IPR002876">
    <property type="entry name" value="Transcrip_reg_TACO1-like"/>
</dbReference>
<gene>
    <name evidence="9" type="ORF">SAMN05216219_2404</name>
</gene>
<keyword evidence="3 6" id="KW-0805">Transcription regulation</keyword>
<dbReference type="OrthoDB" id="9781053at2"/>
<dbReference type="GO" id="GO:0005829">
    <property type="term" value="C:cytosol"/>
    <property type="evidence" value="ECO:0007669"/>
    <property type="project" value="TreeGrafter"/>
</dbReference>
<name>A0A1I5CLP5_9MICO</name>
<accession>A0A1I5CLP5</accession>
<dbReference type="Gene3D" id="1.10.10.200">
    <property type="match status" value="1"/>
</dbReference>
<dbReference type="Pfam" id="PF20772">
    <property type="entry name" value="TACO1_YebC_N"/>
    <property type="match status" value="1"/>
</dbReference>
<dbReference type="Gene3D" id="3.30.70.980">
    <property type="match status" value="2"/>
</dbReference>
<keyword evidence="10" id="KW-1185">Reference proteome</keyword>
<feature type="domain" description="TACO1/YebC-like second and third" evidence="7">
    <location>
        <begin position="83"/>
        <end position="238"/>
    </location>
</feature>
<dbReference type="AlphaFoldDB" id="A0A1I5CLP5"/>
<comment type="subcellular location">
    <subcellularLocation>
        <location evidence="6">Cytoplasm</location>
    </subcellularLocation>
</comment>
<dbReference type="InterPro" id="IPR026564">
    <property type="entry name" value="Transcrip_reg_TACO1-like_dom3"/>
</dbReference>
<evidence type="ECO:0000313" key="10">
    <source>
        <dbReference type="Proteomes" id="UP000198867"/>
    </source>
</evidence>
<dbReference type="FunFam" id="1.10.10.200:FF:000002">
    <property type="entry name" value="Probable transcriptional regulatory protein CLM62_37755"/>
    <property type="match status" value="1"/>
</dbReference>
<dbReference type="InterPro" id="IPR017856">
    <property type="entry name" value="Integrase-like_N"/>
</dbReference>
<evidence type="ECO:0000256" key="4">
    <source>
        <dbReference type="ARBA" id="ARBA00023125"/>
    </source>
</evidence>
<dbReference type="RefSeq" id="WP_090711766.1">
    <property type="nucleotide sequence ID" value="NZ_FOVM01000007.1"/>
</dbReference>
<proteinExistence type="inferred from homology"/>
<dbReference type="SUPFAM" id="SSF75625">
    <property type="entry name" value="YebC-like"/>
    <property type="match status" value="1"/>
</dbReference>
<comment type="similarity">
    <text evidence="1 6">Belongs to the TACO1 family.</text>
</comment>
<feature type="domain" description="TACO1/YebC-like N-terminal" evidence="8">
    <location>
        <begin position="5"/>
        <end position="75"/>
    </location>
</feature>
<evidence type="ECO:0000259" key="8">
    <source>
        <dbReference type="Pfam" id="PF20772"/>
    </source>
</evidence>
<dbReference type="Pfam" id="PF01709">
    <property type="entry name" value="Transcrip_reg"/>
    <property type="match status" value="1"/>
</dbReference>
<dbReference type="HAMAP" id="MF_00693">
    <property type="entry name" value="Transcrip_reg_TACO1"/>
    <property type="match status" value="1"/>
</dbReference>
<evidence type="ECO:0000256" key="1">
    <source>
        <dbReference type="ARBA" id="ARBA00008724"/>
    </source>
</evidence>
<evidence type="ECO:0000259" key="7">
    <source>
        <dbReference type="Pfam" id="PF01709"/>
    </source>
</evidence>
<evidence type="ECO:0000256" key="5">
    <source>
        <dbReference type="ARBA" id="ARBA00023163"/>
    </source>
</evidence>
<dbReference type="PANTHER" id="PTHR12532">
    <property type="entry name" value="TRANSLATIONAL ACTIVATOR OF CYTOCHROME C OXIDASE 1"/>
    <property type="match status" value="1"/>
</dbReference>
<dbReference type="EMBL" id="FOVM01000007">
    <property type="protein sequence ID" value="SFN87837.1"/>
    <property type="molecule type" value="Genomic_DNA"/>
</dbReference>
<dbReference type="NCBIfam" id="NF009044">
    <property type="entry name" value="PRK12378.1"/>
    <property type="match status" value="1"/>
</dbReference>